<dbReference type="Proteomes" id="UP001501251">
    <property type="component" value="Unassembled WGS sequence"/>
</dbReference>
<gene>
    <name evidence="1" type="ORF">GCM10022252_75110</name>
</gene>
<keyword evidence="2" id="KW-1185">Reference proteome</keyword>
<dbReference type="RefSeq" id="WP_344923086.1">
    <property type="nucleotide sequence ID" value="NZ_BAABAQ010000020.1"/>
</dbReference>
<dbReference type="EMBL" id="BAABAQ010000020">
    <property type="protein sequence ID" value="GAA4209100.1"/>
    <property type="molecule type" value="Genomic_DNA"/>
</dbReference>
<accession>A0ABP8BL45</accession>
<evidence type="ECO:0000313" key="2">
    <source>
        <dbReference type="Proteomes" id="UP001501251"/>
    </source>
</evidence>
<sequence>MESAAASRSLARAADAASKAVPPQGLPMQVAEAVARAVLSSHDQLLSHRHLSHRHEWQEPDFQEYLRRRMRLDLFTHAADEGVVPAALPVEKLRYLADAYPLTPGGGGQEVPAALAESGAAVWEAVEVTLTMPVRHPLPAAPARGEGAVLPAGRRCPCHGLVANDTGAHKAVSAPYVIDDEAAARRRHGRW</sequence>
<protein>
    <submittedName>
        <fullName evidence="1">Uncharacterized protein</fullName>
    </submittedName>
</protein>
<reference evidence="2" key="1">
    <citation type="journal article" date="2019" name="Int. J. Syst. Evol. Microbiol.">
        <title>The Global Catalogue of Microorganisms (GCM) 10K type strain sequencing project: providing services to taxonomists for standard genome sequencing and annotation.</title>
        <authorList>
            <consortium name="The Broad Institute Genomics Platform"/>
            <consortium name="The Broad Institute Genome Sequencing Center for Infectious Disease"/>
            <person name="Wu L."/>
            <person name="Ma J."/>
        </authorList>
    </citation>
    <scope>NUCLEOTIDE SEQUENCE [LARGE SCALE GENOMIC DNA]</scope>
    <source>
        <strain evidence="2">JCM 17388</strain>
    </source>
</reference>
<comment type="caution">
    <text evidence="1">The sequence shown here is derived from an EMBL/GenBank/DDBJ whole genome shotgun (WGS) entry which is preliminary data.</text>
</comment>
<evidence type="ECO:0000313" key="1">
    <source>
        <dbReference type="EMBL" id="GAA4209100.1"/>
    </source>
</evidence>
<organism evidence="1 2">
    <name type="scientific">Streptosporangium oxazolinicum</name>
    <dbReference type="NCBI Taxonomy" id="909287"/>
    <lineage>
        <taxon>Bacteria</taxon>
        <taxon>Bacillati</taxon>
        <taxon>Actinomycetota</taxon>
        <taxon>Actinomycetes</taxon>
        <taxon>Streptosporangiales</taxon>
        <taxon>Streptosporangiaceae</taxon>
        <taxon>Streptosporangium</taxon>
    </lineage>
</organism>
<proteinExistence type="predicted"/>
<name>A0ABP8BL45_9ACTN</name>